<dbReference type="InterPro" id="IPR022292">
    <property type="entry name" value="CHP03843"/>
</dbReference>
<dbReference type="EMBL" id="JAWLUK010000002">
    <property type="protein sequence ID" value="MDV7176417.1"/>
    <property type="molecule type" value="Genomic_DNA"/>
</dbReference>
<evidence type="ECO:0000313" key="2">
    <source>
        <dbReference type="Proteomes" id="UP001185728"/>
    </source>
</evidence>
<accession>A0AAP5T856</accession>
<gene>
    <name evidence="1" type="ORF">R4064_01985</name>
</gene>
<dbReference type="NCBIfam" id="TIGR03843">
    <property type="entry name" value="SCO1664 family protein"/>
    <property type="match status" value="1"/>
</dbReference>
<sequence>MRAADVPAGELMAGELTLTGRITTASNATFLGSIGDTPVVYKPVAGEAPLWDFPAGTLARREVAAHLVSEALGWDTVPRTWLRDGPFGEGMVQLWQEQDPEQDAVDLFPADEVPASGWLTILEGEDADGNRLVLAHEDTAALRRMAVFDVLVNNADRKGAHILAMPGGHRHGVDHGLTFHVHDKLRTVLWGWLGEELSEEERDGVGRVLEGLDGELGRGLAELLSAEEVDALAERCAQLLDDGIFPAPSGLTPAVPWPLF</sequence>
<organism evidence="1 2">
    <name type="scientific">Micrococcus yunnanensis</name>
    <dbReference type="NCBI Taxonomy" id="566027"/>
    <lineage>
        <taxon>Bacteria</taxon>
        <taxon>Bacillati</taxon>
        <taxon>Actinomycetota</taxon>
        <taxon>Actinomycetes</taxon>
        <taxon>Micrococcales</taxon>
        <taxon>Micrococcaceae</taxon>
        <taxon>Micrococcus</taxon>
    </lineage>
</organism>
<name>A0AAP5T856_9MICC</name>
<dbReference type="RefSeq" id="WP_182488776.1">
    <property type="nucleotide sequence ID" value="NZ_JAWLUK010000002.1"/>
</dbReference>
<comment type="caution">
    <text evidence="1">The sequence shown here is derived from an EMBL/GenBank/DDBJ whole genome shotgun (WGS) entry which is preliminary data.</text>
</comment>
<dbReference type="Proteomes" id="UP001185728">
    <property type="component" value="Unassembled WGS sequence"/>
</dbReference>
<evidence type="ECO:0000313" key="1">
    <source>
        <dbReference type="EMBL" id="MDV7176417.1"/>
    </source>
</evidence>
<reference evidence="1" key="1">
    <citation type="submission" date="2023-10" db="EMBL/GenBank/DDBJ databases">
        <title>Development of a sustainable strategy for remediation of hydrocarbon-contaminated territories based on the waste exchange concept.</title>
        <authorList>
            <person name="Krivoruchko A."/>
        </authorList>
    </citation>
    <scope>NUCLEOTIDE SEQUENCE</scope>
    <source>
        <strain evidence="1">IEGM 1325</strain>
    </source>
</reference>
<protein>
    <submittedName>
        <fullName evidence="1">SCO1664 family protein</fullName>
    </submittedName>
</protein>
<dbReference type="AlphaFoldDB" id="A0AAP5T856"/>
<proteinExistence type="predicted"/>